<comment type="caution">
    <text evidence="1">The sequence shown here is derived from an EMBL/GenBank/DDBJ whole genome shotgun (WGS) entry which is preliminary data.</text>
</comment>
<gene>
    <name evidence="1" type="ORF">ACFFNX_04115</name>
</gene>
<evidence type="ECO:0000313" key="1">
    <source>
        <dbReference type="EMBL" id="MFB9831369.1"/>
    </source>
</evidence>
<name>A0ABV5Y8L9_9ACTN</name>
<reference evidence="1 2" key="1">
    <citation type="submission" date="2024-09" db="EMBL/GenBank/DDBJ databases">
        <authorList>
            <person name="Sun Q."/>
            <person name="Mori K."/>
        </authorList>
    </citation>
    <scope>NUCLEOTIDE SEQUENCE [LARGE SCALE GENOMIC DNA]</scope>
    <source>
        <strain evidence="1 2">TBRC 0563</strain>
    </source>
</reference>
<sequence>MEFGPMRARQVAVEASTRAVDTLAEPDYASSFEISTPQADARSPEQWARALFEEAPRALRLFLVFGWRTALGLRLGPRPSADHVLGWRIIATTSDATVLALDSPLITGHNVLEIKDSRILFSTFVRYEHWAAKAIWAMVAPIHHKTIPFLLRHATRKQR</sequence>
<dbReference type="EMBL" id="JBHLZP010000015">
    <property type="protein sequence ID" value="MFB9831369.1"/>
    <property type="molecule type" value="Genomic_DNA"/>
</dbReference>
<evidence type="ECO:0000313" key="2">
    <source>
        <dbReference type="Proteomes" id="UP001589627"/>
    </source>
</evidence>
<dbReference type="Pfam" id="PF11066">
    <property type="entry name" value="DUF2867"/>
    <property type="match status" value="1"/>
</dbReference>
<protein>
    <submittedName>
        <fullName evidence="1">DUF2867 domain-containing protein</fullName>
    </submittedName>
</protein>
<proteinExistence type="predicted"/>
<dbReference type="RefSeq" id="WP_378195313.1">
    <property type="nucleotide sequence ID" value="NZ_JBHLZP010000015.1"/>
</dbReference>
<organism evidence="1 2">
    <name type="scientific">Actinoallomurus acaciae</name>
    <dbReference type="NCBI Taxonomy" id="502577"/>
    <lineage>
        <taxon>Bacteria</taxon>
        <taxon>Bacillati</taxon>
        <taxon>Actinomycetota</taxon>
        <taxon>Actinomycetes</taxon>
        <taxon>Streptosporangiales</taxon>
        <taxon>Thermomonosporaceae</taxon>
        <taxon>Actinoallomurus</taxon>
    </lineage>
</organism>
<dbReference type="Proteomes" id="UP001589627">
    <property type="component" value="Unassembled WGS sequence"/>
</dbReference>
<dbReference type="InterPro" id="IPR021295">
    <property type="entry name" value="DUF2867"/>
</dbReference>
<accession>A0ABV5Y8L9</accession>
<keyword evidence="2" id="KW-1185">Reference proteome</keyword>